<accession>A0A7H1MDL9</accession>
<dbReference type="KEGG" id="nmus:H7A79_0866"/>
<dbReference type="RefSeq" id="WP_214646414.1">
    <property type="nucleotide sequence ID" value="NZ_CP060414.2"/>
</dbReference>
<gene>
    <name evidence="1" type="ORF">H7A79_0866</name>
</gene>
<protein>
    <recommendedName>
        <fullName evidence="3">HrgA protein</fullName>
    </recommendedName>
</protein>
<dbReference type="AlphaFoldDB" id="A0A7H1MDL9"/>
<organism evidence="1 2">
    <name type="scientific">Neisseria musculi</name>
    <dbReference type="NCBI Taxonomy" id="1815583"/>
    <lineage>
        <taxon>Bacteria</taxon>
        <taxon>Pseudomonadati</taxon>
        <taxon>Pseudomonadota</taxon>
        <taxon>Betaproteobacteria</taxon>
        <taxon>Neisseriales</taxon>
        <taxon>Neisseriaceae</taxon>
        <taxon>Neisseria</taxon>
    </lineage>
</organism>
<dbReference type="EMBL" id="CP060414">
    <property type="protein sequence ID" value="QNT59734.1"/>
    <property type="molecule type" value="Genomic_DNA"/>
</dbReference>
<reference evidence="1" key="1">
    <citation type="submission" date="2024-06" db="EMBL/GenBank/DDBJ databases">
        <title>Complete Genome Sequence of mouse commensal type strain Neisseria musculi.</title>
        <authorList>
            <person name="Thapa E."/>
            <person name="Aluvathingal J."/>
            <person name="Nadendla S."/>
            <person name="Mehta A."/>
            <person name="Tettelin H."/>
            <person name="Weyand N.J."/>
        </authorList>
    </citation>
    <scope>NUCLEOTIDE SEQUENCE</scope>
    <source>
        <strain evidence="1">NW831</strain>
    </source>
</reference>
<proteinExistence type="predicted"/>
<dbReference type="Proteomes" id="UP000516412">
    <property type="component" value="Chromosome"/>
</dbReference>
<evidence type="ECO:0008006" key="3">
    <source>
        <dbReference type="Google" id="ProtNLM"/>
    </source>
</evidence>
<evidence type="ECO:0000313" key="1">
    <source>
        <dbReference type="EMBL" id="QNT59734.1"/>
    </source>
</evidence>
<sequence>MATTAVMGEHTEAELRILSALHDIGVIVLNIDNPSESEILLPARRKTQTDWQSVNRIVEQNKDFETFIEYVAIYYQSGKIVEKNWNR</sequence>
<evidence type="ECO:0000313" key="2">
    <source>
        <dbReference type="Proteomes" id="UP000516412"/>
    </source>
</evidence>
<keyword evidence="2" id="KW-1185">Reference proteome</keyword>
<name>A0A7H1MDL9_9NEIS</name>